<organism evidence="2 3">
    <name type="scientific">Turnera subulata</name>
    <dbReference type="NCBI Taxonomy" id="218843"/>
    <lineage>
        <taxon>Eukaryota</taxon>
        <taxon>Viridiplantae</taxon>
        <taxon>Streptophyta</taxon>
        <taxon>Embryophyta</taxon>
        <taxon>Tracheophyta</taxon>
        <taxon>Spermatophyta</taxon>
        <taxon>Magnoliopsida</taxon>
        <taxon>eudicotyledons</taxon>
        <taxon>Gunneridae</taxon>
        <taxon>Pentapetalae</taxon>
        <taxon>rosids</taxon>
        <taxon>fabids</taxon>
        <taxon>Malpighiales</taxon>
        <taxon>Passifloraceae</taxon>
        <taxon>Turnera</taxon>
    </lineage>
</organism>
<accession>A0A9Q0J3F4</accession>
<feature type="region of interest" description="Disordered" evidence="1">
    <location>
        <begin position="30"/>
        <end position="58"/>
    </location>
</feature>
<evidence type="ECO:0000313" key="2">
    <source>
        <dbReference type="EMBL" id="KAJ4826934.1"/>
    </source>
</evidence>
<evidence type="ECO:0000256" key="1">
    <source>
        <dbReference type="SAM" id="MobiDB-lite"/>
    </source>
</evidence>
<proteinExistence type="predicted"/>
<reference evidence="2" key="2">
    <citation type="journal article" date="2023" name="Plants (Basel)">
        <title>Annotation of the Turnera subulata (Passifloraceae) Draft Genome Reveals the S-Locus Evolved after the Divergence of Turneroideae from Passifloroideae in a Stepwise Manner.</title>
        <authorList>
            <person name="Henning P.M."/>
            <person name="Roalson E.H."/>
            <person name="Mir W."/>
            <person name="McCubbin A.G."/>
            <person name="Shore J.S."/>
        </authorList>
    </citation>
    <scope>NUCLEOTIDE SEQUENCE</scope>
    <source>
        <strain evidence="2">F60SS</strain>
    </source>
</reference>
<reference evidence="2" key="1">
    <citation type="submission" date="2022-02" db="EMBL/GenBank/DDBJ databases">
        <authorList>
            <person name="Henning P.M."/>
            <person name="McCubbin A.G."/>
            <person name="Shore J.S."/>
        </authorList>
    </citation>
    <scope>NUCLEOTIDE SEQUENCE</scope>
    <source>
        <strain evidence="2">F60SS</strain>
        <tissue evidence="2">Leaves</tissue>
    </source>
</reference>
<keyword evidence="3" id="KW-1185">Reference proteome</keyword>
<gene>
    <name evidence="2" type="ORF">Tsubulata_013396</name>
</gene>
<comment type="caution">
    <text evidence="2">The sequence shown here is derived from an EMBL/GenBank/DDBJ whole genome shotgun (WGS) entry which is preliminary data.</text>
</comment>
<sequence length="58" mass="6362">MSIGSIIKLSKACVSGTWASARSARFRAQTRAQGVNESEELPKRTVHRVPPELPGSRR</sequence>
<name>A0A9Q0J3F4_9ROSI</name>
<evidence type="ECO:0000313" key="3">
    <source>
        <dbReference type="Proteomes" id="UP001141552"/>
    </source>
</evidence>
<dbReference type="EMBL" id="JAKUCV010006542">
    <property type="protein sequence ID" value="KAJ4826934.1"/>
    <property type="molecule type" value="Genomic_DNA"/>
</dbReference>
<dbReference type="Proteomes" id="UP001141552">
    <property type="component" value="Unassembled WGS sequence"/>
</dbReference>
<dbReference type="AlphaFoldDB" id="A0A9Q0J3F4"/>
<protein>
    <submittedName>
        <fullName evidence="2">Uncharacterized protein</fullName>
    </submittedName>
</protein>